<dbReference type="FunFam" id="3.30.479.30:FF:000001">
    <property type="entry name" value="Prohibitin 2"/>
    <property type="match status" value="1"/>
</dbReference>
<evidence type="ECO:0000313" key="4">
    <source>
        <dbReference type="EMBL" id="EKX33286.1"/>
    </source>
</evidence>
<comment type="subcellular location">
    <subcellularLocation>
        <location evidence="2">Mitochondrion inner membrane</location>
    </subcellularLocation>
</comment>
<evidence type="ECO:0000313" key="6">
    <source>
        <dbReference type="Proteomes" id="UP000011087"/>
    </source>
</evidence>
<dbReference type="CDD" id="cd03401">
    <property type="entry name" value="SPFH_prohibitin"/>
    <property type="match status" value="1"/>
</dbReference>
<dbReference type="Proteomes" id="UP000011087">
    <property type="component" value="Unassembled WGS sequence"/>
</dbReference>
<dbReference type="EnsemblProtists" id="EKX33286">
    <property type="protein sequence ID" value="EKX33286"/>
    <property type="gene ID" value="GUITHDRAFT_156106"/>
</dbReference>
<dbReference type="HOGENOM" id="CLU_047969_0_2_1"/>
<dbReference type="InterPro" id="IPR036013">
    <property type="entry name" value="Band_7/SPFH_dom_sf"/>
</dbReference>
<dbReference type="SMART" id="SM00244">
    <property type="entry name" value="PHB"/>
    <property type="match status" value="1"/>
</dbReference>
<accession>L1IAM4</accession>
<dbReference type="PRINTS" id="PR00679">
    <property type="entry name" value="PROHIBITIN"/>
</dbReference>
<evidence type="ECO:0000256" key="2">
    <source>
        <dbReference type="RuleBase" id="RU366048"/>
    </source>
</evidence>
<dbReference type="PANTHER" id="PTHR23222">
    <property type="entry name" value="PROHIBITIN"/>
    <property type="match status" value="1"/>
</dbReference>
<reference evidence="4 6" key="1">
    <citation type="journal article" date="2012" name="Nature">
        <title>Algal genomes reveal evolutionary mosaicism and the fate of nucleomorphs.</title>
        <authorList>
            <consortium name="DOE Joint Genome Institute"/>
            <person name="Curtis B.A."/>
            <person name="Tanifuji G."/>
            <person name="Burki F."/>
            <person name="Gruber A."/>
            <person name="Irimia M."/>
            <person name="Maruyama S."/>
            <person name="Arias M.C."/>
            <person name="Ball S.G."/>
            <person name="Gile G.H."/>
            <person name="Hirakawa Y."/>
            <person name="Hopkins J.F."/>
            <person name="Kuo A."/>
            <person name="Rensing S.A."/>
            <person name="Schmutz J."/>
            <person name="Symeonidi A."/>
            <person name="Elias M."/>
            <person name="Eveleigh R.J."/>
            <person name="Herman E.K."/>
            <person name="Klute M.J."/>
            <person name="Nakayama T."/>
            <person name="Obornik M."/>
            <person name="Reyes-Prieto A."/>
            <person name="Armbrust E.V."/>
            <person name="Aves S.J."/>
            <person name="Beiko R.G."/>
            <person name="Coutinho P."/>
            <person name="Dacks J.B."/>
            <person name="Durnford D.G."/>
            <person name="Fast N.M."/>
            <person name="Green B.R."/>
            <person name="Grisdale C.J."/>
            <person name="Hempel F."/>
            <person name="Henrissat B."/>
            <person name="Hoppner M.P."/>
            <person name="Ishida K."/>
            <person name="Kim E."/>
            <person name="Koreny L."/>
            <person name="Kroth P.G."/>
            <person name="Liu Y."/>
            <person name="Malik S.B."/>
            <person name="Maier U.G."/>
            <person name="McRose D."/>
            <person name="Mock T."/>
            <person name="Neilson J.A."/>
            <person name="Onodera N.T."/>
            <person name="Poole A.M."/>
            <person name="Pritham E.J."/>
            <person name="Richards T.A."/>
            <person name="Rocap G."/>
            <person name="Roy S.W."/>
            <person name="Sarai C."/>
            <person name="Schaack S."/>
            <person name="Shirato S."/>
            <person name="Slamovits C.H."/>
            <person name="Spencer D.F."/>
            <person name="Suzuki S."/>
            <person name="Worden A.Z."/>
            <person name="Zauner S."/>
            <person name="Barry K."/>
            <person name="Bell C."/>
            <person name="Bharti A.K."/>
            <person name="Crow J.A."/>
            <person name="Grimwood J."/>
            <person name="Kramer R."/>
            <person name="Lindquist E."/>
            <person name="Lucas S."/>
            <person name="Salamov A."/>
            <person name="McFadden G.I."/>
            <person name="Lane C.E."/>
            <person name="Keeling P.J."/>
            <person name="Gray M.W."/>
            <person name="Grigoriev I.V."/>
            <person name="Archibald J.M."/>
        </authorList>
    </citation>
    <scope>NUCLEOTIDE SEQUENCE</scope>
    <source>
        <strain evidence="4 6">CCMP2712</strain>
    </source>
</reference>
<dbReference type="OrthoDB" id="275637at2759"/>
<dbReference type="eggNOG" id="KOG3083">
    <property type="taxonomic scope" value="Eukaryota"/>
</dbReference>
<name>L1IAM4_GUITC</name>
<keyword evidence="2" id="KW-0472">Membrane</keyword>
<comment type="similarity">
    <text evidence="1 2">Belongs to the prohibitin family.</text>
</comment>
<reference evidence="5" key="3">
    <citation type="submission" date="2015-06" db="UniProtKB">
        <authorList>
            <consortium name="EnsemblProtists"/>
        </authorList>
    </citation>
    <scope>IDENTIFICATION</scope>
</reference>
<proteinExistence type="inferred from homology"/>
<keyword evidence="2" id="KW-0496">Mitochondrion</keyword>
<keyword evidence="2" id="KW-0999">Mitochondrion inner membrane</keyword>
<evidence type="ECO:0000313" key="5">
    <source>
        <dbReference type="EnsemblProtists" id="EKX33286"/>
    </source>
</evidence>
<organism evidence="4">
    <name type="scientific">Guillardia theta (strain CCMP2712)</name>
    <name type="common">Cryptophyte</name>
    <dbReference type="NCBI Taxonomy" id="905079"/>
    <lineage>
        <taxon>Eukaryota</taxon>
        <taxon>Cryptophyceae</taxon>
        <taxon>Pyrenomonadales</taxon>
        <taxon>Geminigeraceae</taxon>
        <taxon>Guillardia</taxon>
    </lineage>
</organism>
<dbReference type="RefSeq" id="XP_005820266.1">
    <property type="nucleotide sequence ID" value="XM_005820209.1"/>
</dbReference>
<dbReference type="EMBL" id="JH993148">
    <property type="protein sequence ID" value="EKX33286.1"/>
    <property type="molecule type" value="Genomic_DNA"/>
</dbReference>
<dbReference type="GO" id="GO:0007005">
    <property type="term" value="P:mitochondrion organization"/>
    <property type="evidence" value="ECO:0007669"/>
    <property type="project" value="TreeGrafter"/>
</dbReference>
<dbReference type="PANTHER" id="PTHR23222:SF0">
    <property type="entry name" value="PROHIBITIN 1"/>
    <property type="match status" value="1"/>
</dbReference>
<dbReference type="Gene3D" id="3.30.479.30">
    <property type="entry name" value="Band 7 domain"/>
    <property type="match status" value="1"/>
</dbReference>
<reference evidence="6" key="2">
    <citation type="submission" date="2012-11" db="EMBL/GenBank/DDBJ databases">
        <authorList>
            <person name="Kuo A."/>
            <person name="Curtis B.A."/>
            <person name="Tanifuji G."/>
            <person name="Burki F."/>
            <person name="Gruber A."/>
            <person name="Irimia M."/>
            <person name="Maruyama S."/>
            <person name="Arias M.C."/>
            <person name="Ball S.G."/>
            <person name="Gile G.H."/>
            <person name="Hirakawa Y."/>
            <person name="Hopkins J.F."/>
            <person name="Rensing S.A."/>
            <person name="Schmutz J."/>
            <person name="Symeonidi A."/>
            <person name="Elias M."/>
            <person name="Eveleigh R.J."/>
            <person name="Herman E.K."/>
            <person name="Klute M.J."/>
            <person name="Nakayama T."/>
            <person name="Obornik M."/>
            <person name="Reyes-Prieto A."/>
            <person name="Armbrust E.V."/>
            <person name="Aves S.J."/>
            <person name="Beiko R.G."/>
            <person name="Coutinho P."/>
            <person name="Dacks J.B."/>
            <person name="Durnford D.G."/>
            <person name="Fast N.M."/>
            <person name="Green B.R."/>
            <person name="Grisdale C."/>
            <person name="Hempe F."/>
            <person name="Henrissat B."/>
            <person name="Hoppner M.P."/>
            <person name="Ishida K.-I."/>
            <person name="Kim E."/>
            <person name="Koreny L."/>
            <person name="Kroth P.G."/>
            <person name="Liu Y."/>
            <person name="Malik S.-B."/>
            <person name="Maier U.G."/>
            <person name="McRose D."/>
            <person name="Mock T."/>
            <person name="Neilson J.A."/>
            <person name="Onodera N.T."/>
            <person name="Poole A.M."/>
            <person name="Pritham E.J."/>
            <person name="Richards T.A."/>
            <person name="Rocap G."/>
            <person name="Roy S.W."/>
            <person name="Sarai C."/>
            <person name="Schaack S."/>
            <person name="Shirato S."/>
            <person name="Slamovits C.H."/>
            <person name="Spencer D.F."/>
            <person name="Suzuki S."/>
            <person name="Worden A.Z."/>
            <person name="Zauner S."/>
            <person name="Barry K."/>
            <person name="Bell C."/>
            <person name="Bharti A.K."/>
            <person name="Crow J.A."/>
            <person name="Grimwood J."/>
            <person name="Kramer R."/>
            <person name="Lindquist E."/>
            <person name="Lucas S."/>
            <person name="Salamov A."/>
            <person name="McFadden G.I."/>
            <person name="Lane C.E."/>
            <person name="Keeling P.J."/>
            <person name="Gray M.W."/>
            <person name="Grigoriev I.V."/>
            <person name="Archibald J.M."/>
        </authorList>
    </citation>
    <scope>NUCLEOTIDE SEQUENCE</scope>
    <source>
        <strain evidence="6">CCMP2712</strain>
    </source>
</reference>
<dbReference type="InterPro" id="IPR001107">
    <property type="entry name" value="Band_7"/>
</dbReference>
<protein>
    <recommendedName>
        <fullName evidence="2">Prohibitin</fullName>
    </recommendedName>
</protein>
<dbReference type="GO" id="GO:0005743">
    <property type="term" value="C:mitochondrial inner membrane"/>
    <property type="evidence" value="ECO:0007669"/>
    <property type="project" value="UniProtKB-SubCell"/>
</dbReference>
<keyword evidence="6" id="KW-1185">Reference proteome</keyword>
<dbReference type="GeneID" id="17290010"/>
<dbReference type="KEGG" id="gtt:GUITHDRAFT_156106"/>
<gene>
    <name evidence="4" type="ORF">GUITHDRAFT_156106</name>
</gene>
<dbReference type="Pfam" id="PF01145">
    <property type="entry name" value="Band_7"/>
    <property type="match status" value="1"/>
</dbReference>
<dbReference type="OMA" id="YEFRLVT"/>
<dbReference type="Gene3D" id="6.10.250.2090">
    <property type="match status" value="1"/>
</dbReference>
<feature type="domain" description="Band 7" evidence="3">
    <location>
        <begin position="29"/>
        <end position="198"/>
    </location>
</feature>
<evidence type="ECO:0000256" key="1">
    <source>
        <dbReference type="ARBA" id="ARBA00009658"/>
    </source>
</evidence>
<sequence>MQAALDRLLSRVAMASVGIMAGASALNSCIYDIDGGKRAVMFNRFPNPFTGDASGIQKYVIKEGTHFKIPFIQDPKIFDVRTRPRAIPTVTGTKDLQMVNITLRLLSRPYIDSLPQIYQQLGLDYDERILPSIANEVLKSVVAQYDAEELLKKREMVSREVKEQLTQRAHDFHIVLEDISITHLTFGKEFATAIERKQVAQQEAERQKFVVAKAEQERKANVIRAEGEAEAAKMISSALKQGPALVELRRLEAARDITTTLAKSKNVVFIPSGSSHGGRGGDAGTGMLLNLKEA</sequence>
<dbReference type="STRING" id="905079.L1IAM4"/>
<dbReference type="SUPFAM" id="SSF117892">
    <property type="entry name" value="Band 7/SPFH domain"/>
    <property type="match status" value="1"/>
</dbReference>
<dbReference type="PaxDb" id="55529-EKX33286"/>
<dbReference type="InterPro" id="IPR000163">
    <property type="entry name" value="Prohibitin"/>
</dbReference>
<dbReference type="AlphaFoldDB" id="L1IAM4"/>
<evidence type="ECO:0000259" key="3">
    <source>
        <dbReference type="SMART" id="SM00244"/>
    </source>
</evidence>